<gene>
    <name evidence="2" type="ORF">NEOLI_004884</name>
</gene>
<keyword evidence="3" id="KW-1185">Reference proteome</keyword>
<evidence type="ECO:0000313" key="3">
    <source>
        <dbReference type="Proteomes" id="UP000186594"/>
    </source>
</evidence>
<sequence>MLGRNLERPERLKRIIPSATKSFEELLELGEYPGLAIALLGCTARIWSMINLDRGYGEGEMTRPKSDTKGRMTILTNDHDGVTIISTDEARGTTTIPTDDAEDFGQVVQRP</sequence>
<organism evidence="2 3">
    <name type="scientific">Neolecta irregularis (strain DAH-3)</name>
    <dbReference type="NCBI Taxonomy" id="1198029"/>
    <lineage>
        <taxon>Eukaryota</taxon>
        <taxon>Fungi</taxon>
        <taxon>Dikarya</taxon>
        <taxon>Ascomycota</taxon>
        <taxon>Taphrinomycotina</taxon>
        <taxon>Neolectales</taxon>
        <taxon>Neolectaceae</taxon>
        <taxon>Neolecta</taxon>
    </lineage>
</organism>
<dbReference type="EMBL" id="LXFE01000194">
    <property type="protein sequence ID" value="OLL26385.1"/>
    <property type="molecule type" value="Genomic_DNA"/>
</dbReference>
<dbReference type="Proteomes" id="UP000186594">
    <property type="component" value="Unassembled WGS sequence"/>
</dbReference>
<protein>
    <submittedName>
        <fullName evidence="2">Ribonuclease MRP protein subunit rmp1</fullName>
    </submittedName>
</protein>
<evidence type="ECO:0000256" key="1">
    <source>
        <dbReference type="SAM" id="MobiDB-lite"/>
    </source>
</evidence>
<comment type="caution">
    <text evidence="2">The sequence shown here is derived from an EMBL/GenBank/DDBJ whole genome shotgun (WGS) entry which is preliminary data.</text>
</comment>
<name>A0A1U7LUN2_NEOID</name>
<feature type="region of interest" description="Disordered" evidence="1">
    <location>
        <begin position="83"/>
        <end position="111"/>
    </location>
</feature>
<accession>A0A1U7LUN2</accession>
<dbReference type="AlphaFoldDB" id="A0A1U7LUN2"/>
<evidence type="ECO:0000313" key="2">
    <source>
        <dbReference type="EMBL" id="OLL26385.1"/>
    </source>
</evidence>
<reference evidence="2 3" key="1">
    <citation type="submission" date="2016-04" db="EMBL/GenBank/DDBJ databases">
        <title>Evolutionary innovation and constraint leading to complex multicellularity in the Ascomycota.</title>
        <authorList>
            <person name="Cisse O."/>
            <person name="Nguyen A."/>
            <person name="Hewitt D.A."/>
            <person name="Jedd G."/>
            <person name="Stajich J.E."/>
        </authorList>
    </citation>
    <scope>NUCLEOTIDE SEQUENCE [LARGE SCALE GENOMIC DNA]</scope>
    <source>
        <strain evidence="2 3">DAH-3</strain>
    </source>
</reference>
<proteinExistence type="predicted"/>